<organism evidence="2 3">
    <name type="scientific">Thalassospira lucentensis</name>
    <dbReference type="NCBI Taxonomy" id="168935"/>
    <lineage>
        <taxon>Bacteria</taxon>
        <taxon>Pseudomonadati</taxon>
        <taxon>Pseudomonadota</taxon>
        <taxon>Alphaproteobacteria</taxon>
        <taxon>Rhodospirillales</taxon>
        <taxon>Thalassospiraceae</taxon>
        <taxon>Thalassospira</taxon>
    </lineage>
</organism>
<accession>A0A154L1W0</accession>
<dbReference type="InterPro" id="IPR037523">
    <property type="entry name" value="VOC_core"/>
</dbReference>
<gene>
    <name evidence="2" type="ORF">AUP42_03585</name>
</gene>
<comment type="caution">
    <text evidence="2">The sequence shown here is derived from an EMBL/GenBank/DDBJ whole genome shotgun (WGS) entry which is preliminary data.</text>
</comment>
<dbReference type="EMBL" id="LPVY01000021">
    <property type="protein sequence ID" value="KZB62055.1"/>
    <property type="molecule type" value="Genomic_DNA"/>
</dbReference>
<dbReference type="RefSeq" id="WP_062952635.1">
    <property type="nucleotide sequence ID" value="NZ_LPVY01000021.1"/>
</dbReference>
<dbReference type="Proteomes" id="UP000076335">
    <property type="component" value="Unassembled WGS sequence"/>
</dbReference>
<dbReference type="OrthoDB" id="9798201at2"/>
<dbReference type="SUPFAM" id="SSF54593">
    <property type="entry name" value="Glyoxalase/Bleomycin resistance protein/Dihydroxybiphenyl dioxygenase"/>
    <property type="match status" value="1"/>
</dbReference>
<name>A0A154L1W0_9PROT</name>
<reference evidence="2 3" key="1">
    <citation type="submission" date="2015-12" db="EMBL/GenBank/DDBJ databases">
        <title>Genome sequence of Thalassospira lucentensis MCCC 1A02072.</title>
        <authorList>
            <person name="Lu L."/>
            <person name="Lai Q."/>
            <person name="Shao Z."/>
            <person name="Qian P."/>
        </authorList>
    </citation>
    <scope>NUCLEOTIDE SEQUENCE [LARGE SCALE GENOMIC DNA]</scope>
    <source>
        <strain evidence="2 3">MCCC 1A02072</strain>
    </source>
</reference>
<sequence length="145" mass="16263">MKVTSAFPIIVTEKLTESRTFYEELGFVAVFAGDWYIHLVWPECMEVQIGLMQPGHPTQPPLFHGRTMGDGSIFGISVEDAKTAADELRAKGFEFALELRDEPWGQRHFTLLDPNGVRIDIASQDAEMSDEYAKDFLMPVEGIPA</sequence>
<dbReference type="InterPro" id="IPR004360">
    <property type="entry name" value="Glyas_Fos-R_dOase_dom"/>
</dbReference>
<evidence type="ECO:0000313" key="3">
    <source>
        <dbReference type="Proteomes" id="UP000076335"/>
    </source>
</evidence>
<protein>
    <submittedName>
        <fullName evidence="2">Glyoxalase</fullName>
    </submittedName>
</protein>
<dbReference type="PROSITE" id="PS51819">
    <property type="entry name" value="VOC"/>
    <property type="match status" value="1"/>
</dbReference>
<evidence type="ECO:0000259" key="1">
    <source>
        <dbReference type="PROSITE" id="PS51819"/>
    </source>
</evidence>
<dbReference type="Gene3D" id="3.30.720.110">
    <property type="match status" value="1"/>
</dbReference>
<dbReference type="InterPro" id="IPR029068">
    <property type="entry name" value="Glyas_Bleomycin-R_OHBP_Dase"/>
</dbReference>
<proteinExistence type="predicted"/>
<dbReference type="AlphaFoldDB" id="A0A154L1W0"/>
<dbReference type="Gene3D" id="3.30.720.120">
    <property type="match status" value="1"/>
</dbReference>
<feature type="domain" description="VOC" evidence="1">
    <location>
        <begin position="4"/>
        <end position="124"/>
    </location>
</feature>
<evidence type="ECO:0000313" key="2">
    <source>
        <dbReference type="EMBL" id="KZB62055.1"/>
    </source>
</evidence>
<dbReference type="Pfam" id="PF00903">
    <property type="entry name" value="Glyoxalase"/>
    <property type="match status" value="1"/>
</dbReference>